<dbReference type="Proteomes" id="UP001178507">
    <property type="component" value="Unassembled WGS sequence"/>
</dbReference>
<gene>
    <name evidence="1" type="ORF">EVOR1521_LOCUS9161</name>
</gene>
<proteinExistence type="predicted"/>
<protein>
    <submittedName>
        <fullName evidence="1">Uncharacterized protein</fullName>
    </submittedName>
</protein>
<keyword evidence="2" id="KW-1185">Reference proteome</keyword>
<reference evidence="1" key="1">
    <citation type="submission" date="2023-08" db="EMBL/GenBank/DDBJ databases">
        <authorList>
            <person name="Chen Y."/>
            <person name="Shah S."/>
            <person name="Dougan E. K."/>
            <person name="Thang M."/>
            <person name="Chan C."/>
        </authorList>
    </citation>
    <scope>NUCLEOTIDE SEQUENCE</scope>
</reference>
<accession>A0AA36I5L3</accession>
<evidence type="ECO:0000313" key="1">
    <source>
        <dbReference type="EMBL" id="CAJ1381489.1"/>
    </source>
</evidence>
<comment type="caution">
    <text evidence="1">The sequence shown here is derived from an EMBL/GenBank/DDBJ whole genome shotgun (WGS) entry which is preliminary data.</text>
</comment>
<evidence type="ECO:0000313" key="2">
    <source>
        <dbReference type="Proteomes" id="UP001178507"/>
    </source>
</evidence>
<dbReference type="AlphaFoldDB" id="A0AA36I5L3"/>
<name>A0AA36I5L3_9DINO</name>
<organism evidence="1 2">
    <name type="scientific">Effrenium voratum</name>
    <dbReference type="NCBI Taxonomy" id="2562239"/>
    <lineage>
        <taxon>Eukaryota</taxon>
        <taxon>Sar</taxon>
        <taxon>Alveolata</taxon>
        <taxon>Dinophyceae</taxon>
        <taxon>Suessiales</taxon>
        <taxon>Symbiodiniaceae</taxon>
        <taxon>Effrenium</taxon>
    </lineage>
</organism>
<sequence>MYDGLVVPVMMTPFERIPTDEGTLCIQCQGDGFLVCFRCKGTKKMSEIEDPSKFRDCSECEATGYKPCGFCQTTGLAPSTLKTYIRDEKFRKIVARMRKIKCDEDGRAKIQKVMPAAIAEVEAKRAAVDGREAQVLRAAPEDMEPTGTWLGG</sequence>
<dbReference type="EMBL" id="CAUJNA010000813">
    <property type="protein sequence ID" value="CAJ1381489.1"/>
    <property type="molecule type" value="Genomic_DNA"/>
</dbReference>